<dbReference type="InterPro" id="IPR029063">
    <property type="entry name" value="SAM-dependent_MTases_sf"/>
</dbReference>
<dbReference type="InterPro" id="IPR052514">
    <property type="entry name" value="SAM-dependent_MTase"/>
</dbReference>
<keyword evidence="3" id="KW-0808">Transferase</keyword>
<dbReference type="AlphaFoldDB" id="A0A833DTH3"/>
<dbReference type="Pfam" id="PF05050">
    <property type="entry name" value="Methyltransf_21"/>
    <property type="match status" value="1"/>
</dbReference>
<dbReference type="SUPFAM" id="SSF53335">
    <property type="entry name" value="S-adenosyl-L-methionine-dependent methyltransferases"/>
    <property type="match status" value="1"/>
</dbReference>
<dbReference type="Gene3D" id="3.40.50.150">
    <property type="entry name" value="Vaccinia Virus protein VP39"/>
    <property type="match status" value="1"/>
</dbReference>
<feature type="domain" description="Methyltransferase FkbM" evidence="2">
    <location>
        <begin position="82"/>
        <end position="239"/>
    </location>
</feature>
<dbReference type="PANTHER" id="PTHR34203">
    <property type="entry name" value="METHYLTRANSFERASE, FKBM FAMILY PROTEIN"/>
    <property type="match status" value="1"/>
</dbReference>
<evidence type="ECO:0000313" key="3">
    <source>
        <dbReference type="EMBL" id="HIP56900.1"/>
    </source>
</evidence>
<dbReference type="NCBIfam" id="TIGR01444">
    <property type="entry name" value="fkbM_fam"/>
    <property type="match status" value="1"/>
</dbReference>
<comment type="caution">
    <text evidence="3">The sequence shown here is derived from an EMBL/GenBank/DDBJ whole genome shotgun (WGS) entry which is preliminary data.</text>
</comment>
<dbReference type="CDD" id="cd02440">
    <property type="entry name" value="AdoMet_MTases"/>
    <property type="match status" value="1"/>
</dbReference>
<feature type="transmembrane region" description="Helical" evidence="1">
    <location>
        <begin position="78"/>
        <end position="99"/>
    </location>
</feature>
<keyword evidence="3" id="KW-0489">Methyltransferase</keyword>
<dbReference type="GO" id="GO:0008168">
    <property type="term" value="F:methyltransferase activity"/>
    <property type="evidence" value="ECO:0007669"/>
    <property type="project" value="UniProtKB-KW"/>
</dbReference>
<dbReference type="EMBL" id="DQTV01000045">
    <property type="protein sequence ID" value="HIP56900.1"/>
    <property type="molecule type" value="Genomic_DNA"/>
</dbReference>
<protein>
    <submittedName>
        <fullName evidence="3">FkbM family methyltransferase</fullName>
    </submittedName>
</protein>
<name>A0A833DTH3_9CREN</name>
<evidence type="ECO:0000259" key="2">
    <source>
        <dbReference type="Pfam" id="PF05050"/>
    </source>
</evidence>
<organism evidence="3 4">
    <name type="scientific">Ignisphaera aggregans</name>
    <dbReference type="NCBI Taxonomy" id="334771"/>
    <lineage>
        <taxon>Archaea</taxon>
        <taxon>Thermoproteota</taxon>
        <taxon>Thermoprotei</taxon>
        <taxon>Desulfurococcales</taxon>
        <taxon>Desulfurococcaceae</taxon>
        <taxon>Ignisphaera</taxon>
    </lineage>
</organism>
<dbReference type="GO" id="GO:0032259">
    <property type="term" value="P:methylation"/>
    <property type="evidence" value="ECO:0007669"/>
    <property type="project" value="UniProtKB-KW"/>
</dbReference>
<evidence type="ECO:0000313" key="4">
    <source>
        <dbReference type="Proteomes" id="UP000605805"/>
    </source>
</evidence>
<keyword evidence="1" id="KW-0812">Transmembrane</keyword>
<evidence type="ECO:0000256" key="1">
    <source>
        <dbReference type="SAM" id="Phobius"/>
    </source>
</evidence>
<keyword evidence="1" id="KW-0472">Membrane</keyword>
<accession>A0A833DTH3</accession>
<proteinExistence type="predicted"/>
<reference evidence="3" key="1">
    <citation type="journal article" date="2020" name="ISME J.">
        <title>Gammaproteobacteria mediating utilization of methyl-, sulfur- and petroleum organic compounds in deep ocean hydrothermal plumes.</title>
        <authorList>
            <person name="Zhou Z."/>
            <person name="Liu Y."/>
            <person name="Pan J."/>
            <person name="Cron B.R."/>
            <person name="Toner B.M."/>
            <person name="Anantharaman K."/>
            <person name="Breier J.A."/>
            <person name="Dick G.J."/>
            <person name="Li M."/>
        </authorList>
    </citation>
    <scope>NUCLEOTIDE SEQUENCE</scope>
    <source>
        <strain evidence="3">SZUA-1435</strain>
    </source>
</reference>
<dbReference type="PANTHER" id="PTHR34203:SF15">
    <property type="entry name" value="SLL1173 PROTEIN"/>
    <property type="match status" value="1"/>
</dbReference>
<sequence length="261" mass="29702">MPCKYAARTILKLYFTELYSRVVKYFLKHLIISIPFNDTTLRFLIPTKWVPQIFRNLDHVLVSCDYFKLAYATPKRGYIVLDIGAFIGFYTIAAAYLVGKEGKVYAVEPNPEAVSLLITNIKLNKANNVRLYPVAISDRNKVLELYIGYYGAVSSIIGEHTSKYGGIERIHKVKGITLSTLLKHIGIIDVLKIDIEGLEDRVLREAKDELWRVRNIVVEIHSDVVNAYDIETLLHEAGFTRLVVYTASDMPEQIIVYGTRA</sequence>
<dbReference type="InterPro" id="IPR006342">
    <property type="entry name" value="FkbM_mtfrase"/>
</dbReference>
<keyword evidence="1" id="KW-1133">Transmembrane helix</keyword>
<gene>
    <name evidence="3" type="ORF">EYH02_02360</name>
</gene>
<dbReference type="Proteomes" id="UP000605805">
    <property type="component" value="Unassembled WGS sequence"/>
</dbReference>